<dbReference type="HOGENOM" id="CLU_076821_0_0_11"/>
<dbReference type="STRING" id="512565.AMIS_13750"/>
<dbReference type="AlphaFoldDB" id="I0H0Q8"/>
<dbReference type="PATRIC" id="fig|512565.3.peg.1381"/>
<feature type="region of interest" description="Disordered" evidence="1">
    <location>
        <begin position="1"/>
        <end position="41"/>
    </location>
</feature>
<feature type="compositionally biased region" description="Pro residues" evidence="1">
    <location>
        <begin position="18"/>
        <end position="30"/>
    </location>
</feature>
<organism evidence="2 3">
    <name type="scientific">Actinoplanes missouriensis (strain ATCC 14538 / DSM 43046 / CBS 188.64 / JCM 3121 / NBRC 102363 / NCIMB 12654 / NRRL B-3342 / UNCC 431)</name>
    <dbReference type="NCBI Taxonomy" id="512565"/>
    <lineage>
        <taxon>Bacteria</taxon>
        <taxon>Bacillati</taxon>
        <taxon>Actinomycetota</taxon>
        <taxon>Actinomycetes</taxon>
        <taxon>Micromonosporales</taxon>
        <taxon>Micromonosporaceae</taxon>
        <taxon>Actinoplanes</taxon>
    </lineage>
</organism>
<feature type="compositionally biased region" description="Low complexity" evidence="1">
    <location>
        <begin position="1"/>
        <end position="14"/>
    </location>
</feature>
<reference evidence="2 3" key="1">
    <citation type="submission" date="2012-02" db="EMBL/GenBank/DDBJ databases">
        <title>Complete genome sequence of Actinoplanes missouriensis 431 (= NBRC 102363).</title>
        <authorList>
            <person name="Ohnishi Y."/>
            <person name="Ishikawa J."/>
            <person name="Sekine M."/>
            <person name="Hosoyama A."/>
            <person name="Harada T."/>
            <person name="Narita H."/>
            <person name="Hata T."/>
            <person name="Konno Y."/>
            <person name="Tutikane K."/>
            <person name="Fujita N."/>
            <person name="Horinouchi S."/>
            <person name="Hayakawa M."/>
        </authorList>
    </citation>
    <scope>NUCLEOTIDE SEQUENCE [LARGE SCALE GENOMIC DNA]</scope>
    <source>
        <strain evidence="3">ATCC 14538 / DSM 43046 / CBS 188.64 / JCM 3121 / NBRC 102363 / NCIMB 12654 / NRRL B-3342 / UNCC 431</strain>
    </source>
</reference>
<proteinExistence type="predicted"/>
<evidence type="ECO:0000313" key="3">
    <source>
        <dbReference type="Proteomes" id="UP000007882"/>
    </source>
</evidence>
<protein>
    <submittedName>
        <fullName evidence="2">Uncharacterized protein</fullName>
    </submittedName>
</protein>
<evidence type="ECO:0000256" key="1">
    <source>
        <dbReference type="SAM" id="MobiDB-lite"/>
    </source>
</evidence>
<sequence>MIASPAPRAAAAPRAPHRPGPPPQDPPAPYHPDHTGPSGRVSRLRIGWHAVPRTGLRRLTVWPATGAGLLLGRNQQQVPVPLRLFDPDPVRVALVGGVWAAQLLIFRAFAIGARAMVVTTEQRAWSGFGERATGQYQRLTVLGGEPDALPPGTAQTPSLIVYDLGVTGPATAPPLGPWTSALTVLRQLDRPGVAALQEADLTLMQRLGGDESTLAAATLRLSQQNGQLLQFMTDDMVALVGEGPDRFVSLNQTGIEQQYLGPPRR</sequence>
<dbReference type="RefSeq" id="WP_014441492.1">
    <property type="nucleotide sequence ID" value="NC_017093.1"/>
</dbReference>
<dbReference type="Proteomes" id="UP000007882">
    <property type="component" value="Chromosome"/>
</dbReference>
<dbReference type="EMBL" id="AP012319">
    <property type="protein sequence ID" value="BAL86595.1"/>
    <property type="molecule type" value="Genomic_DNA"/>
</dbReference>
<accession>I0H0Q8</accession>
<gene>
    <name evidence="2" type="ordered locus">AMIS_13750</name>
</gene>
<evidence type="ECO:0000313" key="2">
    <source>
        <dbReference type="EMBL" id="BAL86595.1"/>
    </source>
</evidence>
<dbReference type="eggNOG" id="ENOG50335W2">
    <property type="taxonomic scope" value="Bacteria"/>
</dbReference>
<dbReference type="OrthoDB" id="4669120at2"/>
<keyword evidence="3" id="KW-1185">Reference proteome</keyword>
<name>I0H0Q8_ACTM4</name>
<dbReference type="KEGG" id="ams:AMIS_13750"/>